<feature type="transmembrane region" description="Helical" evidence="8">
    <location>
        <begin position="593"/>
        <end position="612"/>
    </location>
</feature>
<dbReference type="SUPFAM" id="SSF82866">
    <property type="entry name" value="Multidrug efflux transporter AcrB transmembrane domain"/>
    <property type="match status" value="2"/>
</dbReference>
<dbReference type="PANTHER" id="PTHR33406:SF11">
    <property type="entry name" value="MEMBRANE PROTEIN SCO6666-RELATED"/>
    <property type="match status" value="1"/>
</dbReference>
<gene>
    <name evidence="11" type="ORF">ACFPZN_36250</name>
</gene>
<reference evidence="12" key="1">
    <citation type="journal article" date="2019" name="Int. J. Syst. Evol. Microbiol.">
        <title>The Global Catalogue of Microorganisms (GCM) 10K type strain sequencing project: providing services to taxonomists for standard genome sequencing and annotation.</title>
        <authorList>
            <consortium name="The Broad Institute Genomics Platform"/>
            <consortium name="The Broad Institute Genome Sequencing Center for Infectious Disease"/>
            <person name="Wu L."/>
            <person name="Ma J."/>
        </authorList>
    </citation>
    <scope>NUCLEOTIDE SEQUENCE [LARGE SCALE GENOMIC DNA]</scope>
    <source>
        <strain evidence="12">KCTC 42087</strain>
    </source>
</reference>
<evidence type="ECO:0000256" key="4">
    <source>
        <dbReference type="ARBA" id="ARBA00022692"/>
    </source>
</evidence>
<feature type="transmembrane region" description="Helical" evidence="8">
    <location>
        <begin position="373"/>
        <end position="391"/>
    </location>
</feature>
<feature type="domain" description="SSD" evidence="10">
    <location>
        <begin position="531"/>
        <end position="696"/>
    </location>
</feature>
<proteinExistence type="inferred from homology"/>
<comment type="similarity">
    <text evidence="2">Belongs to the resistance-nodulation-cell division (RND) (TC 2.A.6) family. MmpL subfamily.</text>
</comment>
<keyword evidence="6 8" id="KW-0472">Membrane</keyword>
<feature type="domain" description="SSD" evidence="10">
    <location>
        <begin position="172"/>
        <end position="328"/>
    </location>
</feature>
<evidence type="ECO:0000256" key="3">
    <source>
        <dbReference type="ARBA" id="ARBA00022475"/>
    </source>
</evidence>
<comment type="caution">
    <text evidence="11">The sequence shown here is derived from an EMBL/GenBank/DDBJ whole genome shotgun (WGS) entry which is preliminary data.</text>
</comment>
<dbReference type="InterPro" id="IPR004869">
    <property type="entry name" value="MMPL_dom"/>
</dbReference>
<keyword evidence="12" id="KW-1185">Reference proteome</keyword>
<accession>A0ABW1A965</accession>
<keyword evidence="5 8" id="KW-1133">Transmembrane helix</keyword>
<feature type="transmembrane region" description="Helical" evidence="8">
    <location>
        <begin position="669"/>
        <end position="689"/>
    </location>
</feature>
<dbReference type="Gene3D" id="1.20.1640.10">
    <property type="entry name" value="Multidrug efflux transporter AcrB transmembrane domain"/>
    <property type="match status" value="2"/>
</dbReference>
<evidence type="ECO:0000259" key="10">
    <source>
        <dbReference type="PROSITE" id="PS50156"/>
    </source>
</evidence>
<feature type="transmembrane region" description="Helical" evidence="8">
    <location>
        <begin position="230"/>
        <end position="250"/>
    </location>
</feature>
<dbReference type="EMBL" id="JBHSON010000063">
    <property type="protein sequence ID" value="MFC5751098.1"/>
    <property type="molecule type" value="Genomic_DNA"/>
</dbReference>
<evidence type="ECO:0000256" key="5">
    <source>
        <dbReference type="ARBA" id="ARBA00022989"/>
    </source>
</evidence>
<feature type="transmembrane region" description="Helical" evidence="8">
    <location>
        <begin position="206"/>
        <end position="224"/>
    </location>
</feature>
<feature type="transmembrane region" description="Helical" evidence="8">
    <location>
        <begin position="529"/>
        <end position="548"/>
    </location>
</feature>
<sequence length="749" mass="76662">MAAYFYRLGRFAFRRRRWVLLVWVLLLGLSGTAAATLSGPTDNAFSIPGTEAQRAIDMLDERFPQAAGGGATARVVFAAPEGRRLTEPSARAAVGQAVAALRAGPQVAAVQDPYQAGAVSASGAVAFAQVTYRVGATDLSEEARAALERAPDPARAAGIRVEMGGDATEAEGGQHLMEVIGVLAAAVVLVVTFGSLVAAGLPLLTALLGIGIGVTAITAATGFTDLSSSTPTLAIMLGLAVAIDYALFIVSRYRQELESGGDPEEAAGRAVGTAGTAVMFAGLTVVIGLAGLTVVGIPILTEMGLAAAATVVVAVLIALTLLPALLGFAGPRVLGRRGRARRSANPDAAGGSRAAARGPMGIRWARQVTRRPIPFLLAAGAVLITLAVPVTDLRLGLPDDSISAPDTTQRQAYDLLAEGFGPGFNGPLTLVVDAARSDDPRAAARHVGDVVSRTPGVAAARPAAFNQAGDTALITVMPRSGPSEQATTDLVERLRGQAPAIRAATGASIAVTGLTALNIDMSATLADALVPYLAVVVGLALVLLLLVFRSVLIPLKATAGFLLSVAATFGAVVAVFQWGWAGALFGVEQTGPIISALPIFLIGLVFGLAMDYQVFLVTRMREAYVHGADPKEAVVTGFADGARVVTAAAIIMAAVFSGFLLAPDPLVKSIGFALAAATLFDAFVVRMTIVPALMTLMGRTAWWLPRWLDRLLPGIDIEGDSLAPAPAAPPGPREPEAAAQGAGTRGGAQ</sequence>
<dbReference type="PROSITE" id="PS50156">
    <property type="entry name" value="SSD"/>
    <property type="match status" value="2"/>
</dbReference>
<organism evidence="11 12">
    <name type="scientific">Actinomadura rugatobispora</name>
    <dbReference type="NCBI Taxonomy" id="1994"/>
    <lineage>
        <taxon>Bacteria</taxon>
        <taxon>Bacillati</taxon>
        <taxon>Actinomycetota</taxon>
        <taxon>Actinomycetes</taxon>
        <taxon>Streptosporangiales</taxon>
        <taxon>Thermomonosporaceae</taxon>
        <taxon>Actinomadura</taxon>
    </lineage>
</organism>
<dbReference type="Proteomes" id="UP001596074">
    <property type="component" value="Unassembled WGS sequence"/>
</dbReference>
<feature type="signal peptide" evidence="9">
    <location>
        <begin position="1"/>
        <end position="35"/>
    </location>
</feature>
<evidence type="ECO:0000256" key="8">
    <source>
        <dbReference type="SAM" id="Phobius"/>
    </source>
</evidence>
<evidence type="ECO:0000256" key="2">
    <source>
        <dbReference type="ARBA" id="ARBA00010157"/>
    </source>
</evidence>
<comment type="subcellular location">
    <subcellularLocation>
        <location evidence="1">Cell membrane</location>
        <topology evidence="1">Multi-pass membrane protein</topology>
    </subcellularLocation>
</comment>
<evidence type="ECO:0000256" key="6">
    <source>
        <dbReference type="ARBA" id="ARBA00023136"/>
    </source>
</evidence>
<feature type="transmembrane region" description="Helical" evidence="8">
    <location>
        <begin position="305"/>
        <end position="329"/>
    </location>
</feature>
<feature type="chain" id="PRO_5046911114" evidence="9">
    <location>
        <begin position="36"/>
        <end position="749"/>
    </location>
</feature>
<evidence type="ECO:0000256" key="9">
    <source>
        <dbReference type="SAM" id="SignalP"/>
    </source>
</evidence>
<feature type="transmembrane region" description="Helical" evidence="8">
    <location>
        <begin position="179"/>
        <end position="199"/>
    </location>
</feature>
<feature type="transmembrane region" description="Helical" evidence="8">
    <location>
        <begin position="271"/>
        <end position="299"/>
    </location>
</feature>
<name>A0ABW1A965_9ACTN</name>
<dbReference type="InterPro" id="IPR001036">
    <property type="entry name" value="Acrflvin-R"/>
</dbReference>
<feature type="transmembrane region" description="Helical" evidence="8">
    <location>
        <begin position="644"/>
        <end position="663"/>
    </location>
</feature>
<keyword evidence="9" id="KW-0732">Signal</keyword>
<evidence type="ECO:0000313" key="11">
    <source>
        <dbReference type="EMBL" id="MFC5751098.1"/>
    </source>
</evidence>
<dbReference type="Pfam" id="PF03176">
    <property type="entry name" value="MMPL"/>
    <property type="match status" value="2"/>
</dbReference>
<dbReference type="PRINTS" id="PR00702">
    <property type="entry name" value="ACRIFLAVINRP"/>
</dbReference>
<evidence type="ECO:0000256" key="7">
    <source>
        <dbReference type="SAM" id="MobiDB-lite"/>
    </source>
</evidence>
<feature type="region of interest" description="Disordered" evidence="7">
    <location>
        <begin position="722"/>
        <end position="749"/>
    </location>
</feature>
<evidence type="ECO:0000313" key="12">
    <source>
        <dbReference type="Proteomes" id="UP001596074"/>
    </source>
</evidence>
<keyword evidence="3" id="KW-1003">Cell membrane</keyword>
<feature type="transmembrane region" description="Helical" evidence="8">
    <location>
        <begin position="560"/>
        <end position="581"/>
    </location>
</feature>
<keyword evidence="4 8" id="KW-0812">Transmembrane</keyword>
<dbReference type="InterPro" id="IPR050545">
    <property type="entry name" value="Mycobact_MmpL"/>
</dbReference>
<dbReference type="RefSeq" id="WP_378286973.1">
    <property type="nucleotide sequence ID" value="NZ_JBHSON010000063.1"/>
</dbReference>
<dbReference type="PANTHER" id="PTHR33406">
    <property type="entry name" value="MEMBRANE PROTEIN MJ1562-RELATED"/>
    <property type="match status" value="1"/>
</dbReference>
<protein>
    <submittedName>
        <fullName evidence="11">MMPL family transporter</fullName>
    </submittedName>
</protein>
<dbReference type="InterPro" id="IPR000731">
    <property type="entry name" value="SSD"/>
</dbReference>
<evidence type="ECO:0000256" key="1">
    <source>
        <dbReference type="ARBA" id="ARBA00004651"/>
    </source>
</evidence>